<dbReference type="AlphaFoldDB" id="A0A420I902"/>
<dbReference type="CDD" id="cd11717">
    <property type="entry name" value="THUMP_THUMPD1_like"/>
    <property type="match status" value="1"/>
</dbReference>
<evidence type="ECO:0000259" key="2">
    <source>
        <dbReference type="PROSITE" id="PS51165"/>
    </source>
</evidence>
<dbReference type="PANTHER" id="PTHR13452:SF10">
    <property type="entry name" value="THUMP DOMAIN-CONTAINING PROTEIN 1"/>
    <property type="match status" value="1"/>
</dbReference>
<dbReference type="Gene3D" id="3.30.2300.10">
    <property type="entry name" value="THUMP superfamily"/>
    <property type="match status" value="1"/>
</dbReference>
<dbReference type="SMART" id="SM00981">
    <property type="entry name" value="THUMP"/>
    <property type="match status" value="1"/>
</dbReference>
<proteinExistence type="predicted"/>
<dbReference type="SUPFAM" id="SSF143437">
    <property type="entry name" value="THUMP domain-like"/>
    <property type="match status" value="1"/>
</dbReference>
<protein>
    <submittedName>
        <fullName evidence="3">tRNA acetyltransferase TAN1</fullName>
    </submittedName>
</protein>
<feature type="domain" description="THUMP" evidence="2">
    <location>
        <begin position="153"/>
        <end position="252"/>
    </location>
</feature>
<dbReference type="GO" id="GO:0016740">
    <property type="term" value="F:transferase activity"/>
    <property type="evidence" value="ECO:0007669"/>
    <property type="project" value="UniProtKB-KW"/>
</dbReference>
<sequence length="267" mass="30469">MSSSGSKDNKIKIKPGDKGIWATCARGMERKATKELEFMFNQYAEILYGINSFESDSEPLDDNDDIETSIKNEIASLKAIQASPLCGKEKKLFQSIPLNLQCVLFFKINSIIDPVDFVHQICKYITLNPEKQVKYSRYINRLTPMTLMKKATQEDLEELSHRVLTPYFNLNQTIAVSKSKDNPLEETRKEVKELSSYAIRPTIRHHHTLGRDQVINMIAASISDVHKVDLKNPDLVIIVDIYQTVCGMSVVAGKEWEILKRYNLAEL</sequence>
<reference evidence="3 4" key="1">
    <citation type="journal article" date="2018" name="BMC Genomics">
        <title>Comparative genome analyses reveal sequence features reflecting distinct modes of host-adaptation between dicot and monocot powdery mildew.</title>
        <authorList>
            <person name="Wu Y."/>
            <person name="Ma X."/>
            <person name="Pan Z."/>
            <person name="Kale S.D."/>
            <person name="Song Y."/>
            <person name="King H."/>
            <person name="Zhang Q."/>
            <person name="Presley C."/>
            <person name="Deng X."/>
            <person name="Wei C.I."/>
            <person name="Xiao S."/>
        </authorList>
    </citation>
    <scope>NUCLEOTIDE SEQUENCE [LARGE SCALE GENOMIC DNA]</scope>
    <source>
        <strain evidence="3">UCSC1</strain>
    </source>
</reference>
<dbReference type="InterPro" id="IPR040183">
    <property type="entry name" value="THUMPD1-like"/>
</dbReference>
<dbReference type="PROSITE" id="PS51165">
    <property type="entry name" value="THUMP"/>
    <property type="match status" value="1"/>
</dbReference>
<keyword evidence="1" id="KW-0694">RNA-binding</keyword>
<dbReference type="InterPro" id="IPR004114">
    <property type="entry name" value="THUMP_dom"/>
</dbReference>
<accession>A0A420I902</accession>
<evidence type="ECO:0000313" key="3">
    <source>
        <dbReference type="EMBL" id="RKF66838.1"/>
    </source>
</evidence>
<dbReference type="FunFam" id="3.30.2300.10:FF:000001">
    <property type="entry name" value="THUMP domain-containing protein 1"/>
    <property type="match status" value="1"/>
</dbReference>
<dbReference type="Proteomes" id="UP000285405">
    <property type="component" value="Unassembled WGS sequence"/>
</dbReference>
<dbReference type="Pfam" id="PF02926">
    <property type="entry name" value="THUMP"/>
    <property type="match status" value="1"/>
</dbReference>
<dbReference type="OrthoDB" id="367221at2759"/>
<gene>
    <name evidence="3" type="ORF">GcC1_109014</name>
</gene>
<organism evidence="3 4">
    <name type="scientific">Golovinomyces cichoracearum</name>
    <dbReference type="NCBI Taxonomy" id="62708"/>
    <lineage>
        <taxon>Eukaryota</taxon>
        <taxon>Fungi</taxon>
        <taxon>Dikarya</taxon>
        <taxon>Ascomycota</taxon>
        <taxon>Pezizomycotina</taxon>
        <taxon>Leotiomycetes</taxon>
        <taxon>Erysiphales</taxon>
        <taxon>Erysiphaceae</taxon>
        <taxon>Golovinomyces</taxon>
    </lineage>
</organism>
<evidence type="ECO:0000313" key="4">
    <source>
        <dbReference type="Proteomes" id="UP000285405"/>
    </source>
</evidence>
<dbReference type="GO" id="GO:0006400">
    <property type="term" value="P:tRNA modification"/>
    <property type="evidence" value="ECO:0007669"/>
    <property type="project" value="InterPro"/>
</dbReference>
<dbReference type="EMBL" id="MCBR01010911">
    <property type="protein sequence ID" value="RKF66838.1"/>
    <property type="molecule type" value="Genomic_DNA"/>
</dbReference>
<keyword evidence="3" id="KW-0808">Transferase</keyword>
<name>A0A420I902_9PEZI</name>
<dbReference type="GO" id="GO:0003723">
    <property type="term" value="F:RNA binding"/>
    <property type="evidence" value="ECO:0007669"/>
    <property type="project" value="UniProtKB-UniRule"/>
</dbReference>
<comment type="caution">
    <text evidence="3">The sequence shown here is derived from an EMBL/GenBank/DDBJ whole genome shotgun (WGS) entry which is preliminary data.</text>
</comment>
<dbReference type="PANTHER" id="PTHR13452">
    <property type="entry name" value="THUMP DOMAIN CONTAINING PROTEIN 1-RELATED"/>
    <property type="match status" value="1"/>
</dbReference>
<evidence type="ECO:0000256" key="1">
    <source>
        <dbReference type="PROSITE-ProRule" id="PRU00529"/>
    </source>
</evidence>